<feature type="chain" id="PRO_5011538015" evidence="1">
    <location>
        <begin position="29"/>
        <end position="123"/>
    </location>
</feature>
<gene>
    <name evidence="2" type="ORF">SAMN05421541_105524</name>
</gene>
<keyword evidence="3" id="KW-1185">Reference proteome</keyword>
<reference evidence="2 3" key="1">
    <citation type="submission" date="2016-10" db="EMBL/GenBank/DDBJ databases">
        <authorList>
            <person name="de Groot N.N."/>
        </authorList>
    </citation>
    <scope>NUCLEOTIDE SEQUENCE [LARGE SCALE GENOMIC DNA]</scope>
    <source>
        <strain evidence="2 3">DSM 43019</strain>
    </source>
</reference>
<organism evidence="2 3">
    <name type="scientific">Actinoplanes philippinensis</name>
    <dbReference type="NCBI Taxonomy" id="35752"/>
    <lineage>
        <taxon>Bacteria</taxon>
        <taxon>Bacillati</taxon>
        <taxon>Actinomycetota</taxon>
        <taxon>Actinomycetes</taxon>
        <taxon>Micromonosporales</taxon>
        <taxon>Micromonosporaceae</taxon>
        <taxon>Actinoplanes</taxon>
    </lineage>
</organism>
<proteinExistence type="predicted"/>
<keyword evidence="1" id="KW-0732">Signal</keyword>
<dbReference type="OrthoDB" id="9861355at2"/>
<protein>
    <submittedName>
        <fullName evidence="2">Uncharacterized protein</fullName>
    </submittedName>
</protein>
<evidence type="ECO:0000313" key="3">
    <source>
        <dbReference type="Proteomes" id="UP000199645"/>
    </source>
</evidence>
<feature type="signal peptide" evidence="1">
    <location>
        <begin position="1"/>
        <end position="28"/>
    </location>
</feature>
<dbReference type="EMBL" id="FONV01000005">
    <property type="protein sequence ID" value="SFF06460.1"/>
    <property type="molecule type" value="Genomic_DNA"/>
</dbReference>
<dbReference type="RefSeq" id="WP_093614639.1">
    <property type="nucleotide sequence ID" value="NZ_BOMT01000037.1"/>
</dbReference>
<name>A0A1I2FPD9_9ACTN</name>
<evidence type="ECO:0000256" key="1">
    <source>
        <dbReference type="SAM" id="SignalP"/>
    </source>
</evidence>
<accession>A0A1I2FPD9</accession>
<dbReference type="Proteomes" id="UP000199645">
    <property type="component" value="Unassembled WGS sequence"/>
</dbReference>
<dbReference type="STRING" id="35752.SAMN05421541_105524"/>
<sequence length="123" mass="12490">MARARNLVTAVVAGTMLSAGLFASPALAATDSFTLCAYPLNCSAASVGGTVNWDADVLTATAVNNSYSSVTVTVATASTSSRTTVLRGGRSTFTRAVAATDPSVQIRLCPVATTCTSVTLTRH</sequence>
<evidence type="ECO:0000313" key="2">
    <source>
        <dbReference type="EMBL" id="SFF06460.1"/>
    </source>
</evidence>
<dbReference type="AlphaFoldDB" id="A0A1I2FPD9"/>